<keyword evidence="2" id="KW-1185">Reference proteome</keyword>
<reference evidence="1 2" key="1">
    <citation type="journal article" date="2024" name="G3 (Bethesda)">
        <title>Genome assembly of Hibiscus sabdariffa L. provides insights into metabolisms of medicinal natural products.</title>
        <authorList>
            <person name="Kim T."/>
        </authorList>
    </citation>
    <scope>NUCLEOTIDE SEQUENCE [LARGE SCALE GENOMIC DNA]</scope>
    <source>
        <strain evidence="1">TK-2024</strain>
        <tissue evidence="1">Old leaves</tissue>
    </source>
</reference>
<evidence type="ECO:0000313" key="1">
    <source>
        <dbReference type="EMBL" id="KAK9011094.1"/>
    </source>
</evidence>
<proteinExistence type="predicted"/>
<evidence type="ECO:0000313" key="2">
    <source>
        <dbReference type="Proteomes" id="UP001396334"/>
    </source>
</evidence>
<accession>A0ABR2REA4</accession>
<protein>
    <submittedName>
        <fullName evidence="1">Uncharacterized protein</fullName>
    </submittedName>
</protein>
<dbReference type="Proteomes" id="UP001396334">
    <property type="component" value="Unassembled WGS sequence"/>
</dbReference>
<comment type="caution">
    <text evidence="1">The sequence shown here is derived from an EMBL/GenBank/DDBJ whole genome shotgun (WGS) entry which is preliminary data.</text>
</comment>
<sequence>MQVHHGGAGTMATELKAGSTSERAWTCTNTNIIAQCREAFDCYQIHALARVKSHAMELAKLIENKDGVAAAVNVFHRHLPRELLLPTALVDGVGVNEVVV</sequence>
<name>A0ABR2REA4_9ROSI</name>
<gene>
    <name evidence="1" type="ORF">V6N11_043951</name>
</gene>
<organism evidence="1 2">
    <name type="scientific">Hibiscus sabdariffa</name>
    <name type="common">roselle</name>
    <dbReference type="NCBI Taxonomy" id="183260"/>
    <lineage>
        <taxon>Eukaryota</taxon>
        <taxon>Viridiplantae</taxon>
        <taxon>Streptophyta</taxon>
        <taxon>Embryophyta</taxon>
        <taxon>Tracheophyta</taxon>
        <taxon>Spermatophyta</taxon>
        <taxon>Magnoliopsida</taxon>
        <taxon>eudicotyledons</taxon>
        <taxon>Gunneridae</taxon>
        <taxon>Pentapetalae</taxon>
        <taxon>rosids</taxon>
        <taxon>malvids</taxon>
        <taxon>Malvales</taxon>
        <taxon>Malvaceae</taxon>
        <taxon>Malvoideae</taxon>
        <taxon>Hibiscus</taxon>
    </lineage>
</organism>
<dbReference type="EMBL" id="JBBPBN010000023">
    <property type="protein sequence ID" value="KAK9011094.1"/>
    <property type="molecule type" value="Genomic_DNA"/>
</dbReference>